<evidence type="ECO:0000256" key="9">
    <source>
        <dbReference type="RuleBase" id="RU361187"/>
    </source>
</evidence>
<accession>A0AAE0ID33</accession>
<gene>
    <name evidence="11" type="ORF">B0H66DRAFT_620509</name>
</gene>
<dbReference type="Pfam" id="PF05270">
    <property type="entry name" value="AbfB"/>
    <property type="match status" value="1"/>
</dbReference>
<keyword evidence="6 9" id="KW-0326">Glycosidase</keyword>
<evidence type="ECO:0000256" key="5">
    <source>
        <dbReference type="ARBA" id="ARBA00022801"/>
    </source>
</evidence>
<dbReference type="InterPro" id="IPR023296">
    <property type="entry name" value="Glyco_hydro_beta-prop_sf"/>
</dbReference>
<dbReference type="GO" id="GO:0046556">
    <property type="term" value="F:alpha-L-arabinofuranosidase activity"/>
    <property type="evidence" value="ECO:0007669"/>
    <property type="project" value="UniProtKB-EC"/>
</dbReference>
<comment type="caution">
    <text evidence="11">The sequence shown here is derived from an EMBL/GenBank/DDBJ whole genome shotgun (WGS) entry which is preliminary data.</text>
</comment>
<name>A0AAE0ID33_9PEZI</name>
<evidence type="ECO:0000256" key="7">
    <source>
        <dbReference type="PIRSR" id="PIRSR606710-1"/>
    </source>
</evidence>
<dbReference type="InterPro" id="IPR007934">
    <property type="entry name" value="AbfB_ABD"/>
</dbReference>
<dbReference type="CDD" id="cd23265">
    <property type="entry name" value="beta-trefoil_ABD_ABFB-like"/>
    <property type="match status" value="1"/>
</dbReference>
<evidence type="ECO:0000259" key="10">
    <source>
        <dbReference type="Pfam" id="PF05270"/>
    </source>
</evidence>
<feature type="active site" description="Proton acceptor" evidence="7">
    <location>
        <position position="28"/>
    </location>
</feature>
<evidence type="ECO:0000313" key="11">
    <source>
        <dbReference type="EMBL" id="KAK3322740.1"/>
    </source>
</evidence>
<dbReference type="InterPro" id="IPR036195">
    <property type="entry name" value="AbfB_ABD_sf"/>
</dbReference>
<evidence type="ECO:0000256" key="6">
    <source>
        <dbReference type="ARBA" id="ARBA00023295"/>
    </source>
</evidence>
<keyword evidence="5 9" id="KW-0378">Hydrolase</keyword>
<evidence type="ECO:0000313" key="12">
    <source>
        <dbReference type="Proteomes" id="UP001283341"/>
    </source>
</evidence>
<dbReference type="PANTHER" id="PTHR43817">
    <property type="entry name" value="GLYCOSYL HYDROLASE"/>
    <property type="match status" value="1"/>
</dbReference>
<keyword evidence="12" id="KW-1185">Reference proteome</keyword>
<dbReference type="InterPro" id="IPR006710">
    <property type="entry name" value="Glyco_hydro_43"/>
</dbReference>
<dbReference type="AlphaFoldDB" id="A0AAE0ID33"/>
<dbReference type="Proteomes" id="UP001283341">
    <property type="component" value="Unassembled WGS sequence"/>
</dbReference>
<dbReference type="CDD" id="cd18817">
    <property type="entry name" value="GH43f_LbAraf43-like"/>
    <property type="match status" value="1"/>
</dbReference>
<dbReference type="Gene3D" id="2.80.10.50">
    <property type="match status" value="1"/>
</dbReference>
<keyword evidence="4" id="KW-0732">Signal</keyword>
<comment type="catalytic activity">
    <reaction evidence="1">
        <text>Hydrolysis of terminal non-reducing alpha-L-arabinofuranoside residues in alpha-L-arabinosides.</text>
        <dbReference type="EC" id="3.2.1.55"/>
    </reaction>
</comment>
<evidence type="ECO:0000256" key="1">
    <source>
        <dbReference type="ARBA" id="ARBA00001462"/>
    </source>
</evidence>
<dbReference type="PANTHER" id="PTHR43817:SF1">
    <property type="entry name" value="HYDROLASE, FAMILY 43, PUTATIVE (AFU_ORTHOLOGUE AFUA_3G01660)-RELATED"/>
    <property type="match status" value="1"/>
</dbReference>
<reference evidence="11" key="2">
    <citation type="submission" date="2023-06" db="EMBL/GenBank/DDBJ databases">
        <authorList>
            <consortium name="Lawrence Berkeley National Laboratory"/>
            <person name="Haridas S."/>
            <person name="Hensen N."/>
            <person name="Bonometti L."/>
            <person name="Westerberg I."/>
            <person name="Brannstrom I.O."/>
            <person name="Guillou S."/>
            <person name="Cros-Aarteil S."/>
            <person name="Calhoun S."/>
            <person name="Kuo A."/>
            <person name="Mondo S."/>
            <person name="Pangilinan J."/>
            <person name="Riley R."/>
            <person name="Labutti K."/>
            <person name="Andreopoulos B."/>
            <person name="Lipzen A."/>
            <person name="Chen C."/>
            <person name="Yanf M."/>
            <person name="Daum C."/>
            <person name="Ng V."/>
            <person name="Clum A."/>
            <person name="Steindorff A."/>
            <person name="Ohm R."/>
            <person name="Martin F."/>
            <person name="Silar P."/>
            <person name="Natvig D."/>
            <person name="Lalanne C."/>
            <person name="Gautier V."/>
            <person name="Ament-Velasquez S.L."/>
            <person name="Kruys A."/>
            <person name="Hutchinson M.I."/>
            <person name="Powell A.J."/>
            <person name="Barry K."/>
            <person name="Miller A.N."/>
            <person name="Grigoriev I.V."/>
            <person name="Debuchy R."/>
            <person name="Gladieux P."/>
            <person name="Thoren M.H."/>
            <person name="Johannesson H."/>
        </authorList>
    </citation>
    <scope>NUCLEOTIDE SEQUENCE</scope>
    <source>
        <strain evidence="11">CBS 118394</strain>
    </source>
</reference>
<evidence type="ECO:0000256" key="8">
    <source>
        <dbReference type="PIRSR" id="PIRSR606710-2"/>
    </source>
</evidence>
<evidence type="ECO:0000256" key="4">
    <source>
        <dbReference type="ARBA" id="ARBA00022729"/>
    </source>
</evidence>
<protein>
    <recommendedName>
        <fullName evidence="3">non-reducing end alpha-L-arabinofuranosidase</fullName>
        <ecNumber evidence="3">3.2.1.55</ecNumber>
    </recommendedName>
</protein>
<evidence type="ECO:0000256" key="3">
    <source>
        <dbReference type="ARBA" id="ARBA00012670"/>
    </source>
</evidence>
<evidence type="ECO:0000256" key="2">
    <source>
        <dbReference type="ARBA" id="ARBA00009865"/>
    </source>
</evidence>
<dbReference type="Pfam" id="PF04616">
    <property type="entry name" value="Glyco_hydro_43"/>
    <property type="match status" value="1"/>
</dbReference>
<dbReference type="SUPFAM" id="SSF110221">
    <property type="entry name" value="AbfB domain"/>
    <property type="match status" value="1"/>
</dbReference>
<sequence length="464" mass="50507">MALGYIPQPVAGSPAVSYTNTLAEKRADPFIVKHTDGWYYFTATVPEFDKIVIRRAQTIQALGSAAETTIWKRKASGVGSGQVWAPELHFIDGKWYVYVALGVSGQWRIRAFVLEGTGTNPLTASWTEKGIIKTNWDTFSLDTTTFVVNGTRYLAWAQQEPSRTDENSSLMLAPLQNPWTIRGTAIAISRPTLSWERIGYKVNEGPAVIQRNGKIFLTYSASATDYNYCMGLLTASASSDLMNPASWSKQSAPIFVSNADTNQWGPGHNSFTVSEDGQSDVMVYHDRGYKEIKGDPLNDPNRRTRVQKLYWKADGTPDFGIPVPDGVTPVRLRSYGSANTYLRYTSSNANSAPSLPETQFRLVSPGLSGAAGTVSLESTSKPGNFLRHSGTQLRFEAKSTSGNFGAEASFVQREGLADAKGVSFEAADKAGYYIQLGNSGSLVLADVGAAEDASQRGLATFYLE</sequence>
<reference evidence="11" key="1">
    <citation type="journal article" date="2023" name="Mol. Phylogenet. Evol.">
        <title>Genome-scale phylogeny and comparative genomics of the fungal order Sordariales.</title>
        <authorList>
            <person name="Hensen N."/>
            <person name="Bonometti L."/>
            <person name="Westerberg I."/>
            <person name="Brannstrom I.O."/>
            <person name="Guillou S."/>
            <person name="Cros-Aarteil S."/>
            <person name="Calhoun S."/>
            <person name="Haridas S."/>
            <person name="Kuo A."/>
            <person name="Mondo S."/>
            <person name="Pangilinan J."/>
            <person name="Riley R."/>
            <person name="LaButti K."/>
            <person name="Andreopoulos B."/>
            <person name="Lipzen A."/>
            <person name="Chen C."/>
            <person name="Yan M."/>
            <person name="Daum C."/>
            <person name="Ng V."/>
            <person name="Clum A."/>
            <person name="Steindorff A."/>
            <person name="Ohm R.A."/>
            <person name="Martin F."/>
            <person name="Silar P."/>
            <person name="Natvig D.O."/>
            <person name="Lalanne C."/>
            <person name="Gautier V."/>
            <person name="Ament-Velasquez S.L."/>
            <person name="Kruys A."/>
            <person name="Hutchinson M.I."/>
            <person name="Powell A.J."/>
            <person name="Barry K."/>
            <person name="Miller A.N."/>
            <person name="Grigoriev I.V."/>
            <person name="Debuchy R."/>
            <person name="Gladieux P."/>
            <person name="Hiltunen Thoren M."/>
            <person name="Johannesson H."/>
        </authorList>
    </citation>
    <scope>NUCLEOTIDE SEQUENCE</scope>
    <source>
        <strain evidence="11">CBS 118394</strain>
    </source>
</reference>
<organism evidence="11 12">
    <name type="scientific">Apodospora peruviana</name>
    <dbReference type="NCBI Taxonomy" id="516989"/>
    <lineage>
        <taxon>Eukaryota</taxon>
        <taxon>Fungi</taxon>
        <taxon>Dikarya</taxon>
        <taxon>Ascomycota</taxon>
        <taxon>Pezizomycotina</taxon>
        <taxon>Sordariomycetes</taxon>
        <taxon>Sordariomycetidae</taxon>
        <taxon>Sordariales</taxon>
        <taxon>Lasiosphaeriaceae</taxon>
        <taxon>Apodospora</taxon>
    </lineage>
</organism>
<dbReference type="EMBL" id="JAUEDM010000003">
    <property type="protein sequence ID" value="KAK3322740.1"/>
    <property type="molecule type" value="Genomic_DNA"/>
</dbReference>
<dbReference type="SUPFAM" id="SSF75005">
    <property type="entry name" value="Arabinanase/levansucrase/invertase"/>
    <property type="match status" value="1"/>
</dbReference>
<feature type="active site" description="Proton donor" evidence="7">
    <location>
        <position position="204"/>
    </location>
</feature>
<dbReference type="Gene3D" id="2.115.10.20">
    <property type="entry name" value="Glycosyl hydrolase domain, family 43"/>
    <property type="match status" value="1"/>
</dbReference>
<dbReference type="GO" id="GO:0046373">
    <property type="term" value="P:L-arabinose metabolic process"/>
    <property type="evidence" value="ECO:0007669"/>
    <property type="project" value="InterPro"/>
</dbReference>
<proteinExistence type="inferred from homology"/>
<feature type="site" description="Important for catalytic activity, responsible for pKa modulation of the active site Glu and correct orientation of both the proton donor and substrate" evidence="8">
    <location>
        <position position="142"/>
    </location>
</feature>
<comment type="similarity">
    <text evidence="2 9">Belongs to the glycosyl hydrolase 43 family.</text>
</comment>
<feature type="domain" description="Alpha-L-arabinofuranosidase B arabinose-binding" evidence="10">
    <location>
        <begin position="331"/>
        <end position="454"/>
    </location>
</feature>
<dbReference type="EC" id="3.2.1.55" evidence="3"/>